<dbReference type="Proteomes" id="UP000305778">
    <property type="component" value="Unassembled WGS sequence"/>
</dbReference>
<accession>A0A4U0RNE6</accession>
<feature type="transmembrane region" description="Helical" evidence="1">
    <location>
        <begin position="54"/>
        <end position="75"/>
    </location>
</feature>
<comment type="caution">
    <text evidence="2">The sequence shown here is derived from an EMBL/GenBank/DDBJ whole genome shotgun (WGS) entry which is preliminary data.</text>
</comment>
<keyword evidence="1" id="KW-0812">Transmembrane</keyword>
<protein>
    <submittedName>
        <fullName evidence="2">Uncharacterized protein</fullName>
    </submittedName>
</protein>
<dbReference type="OrthoDB" id="4191675at2"/>
<sequence>MNSISRSTWTRLGLEVRITGAAALVTALAAPLGGAVLVAVLYATGASAADLDRAAGAVLAGFAPLGVAVATSSIVGPDPGAELVMTTTPYRRVLFLRAALVAAAGALASLLDAIVFHALGAWPLGQGSGGYVLVWAPPMIWLSALAMLSAVATRSTAAASGLIGGVWLAQLVFAHDMRSYTVLRAQYLFMSVADRVQGHDLAVNRIALPAVGVAALAAASLLLGRPERFLGRDVA</sequence>
<dbReference type="RefSeq" id="WP_136730602.1">
    <property type="nucleotide sequence ID" value="NZ_SUMC01000146.1"/>
</dbReference>
<feature type="transmembrane region" description="Helical" evidence="1">
    <location>
        <begin position="131"/>
        <end position="150"/>
    </location>
</feature>
<feature type="transmembrane region" description="Helical" evidence="1">
    <location>
        <begin position="206"/>
        <end position="224"/>
    </location>
</feature>
<dbReference type="AlphaFoldDB" id="A0A4U0RNE6"/>
<proteinExistence type="predicted"/>
<name>A0A4U0RNE6_9ACTN</name>
<reference evidence="2 3" key="1">
    <citation type="submission" date="2019-04" db="EMBL/GenBank/DDBJ databases">
        <title>Streptomyces oryziradicis sp. nov., a novel actinomycete isolated from rhizosphere soil of rice (Oryza sativa L.).</title>
        <authorList>
            <person name="Li C."/>
        </authorList>
    </citation>
    <scope>NUCLEOTIDE SEQUENCE [LARGE SCALE GENOMIC DNA]</scope>
    <source>
        <strain evidence="2 3">NEAU-C40</strain>
    </source>
</reference>
<feature type="transmembrane region" description="Helical" evidence="1">
    <location>
        <begin position="95"/>
        <end position="119"/>
    </location>
</feature>
<gene>
    <name evidence="2" type="ORF">FCI23_49845</name>
</gene>
<keyword evidence="3" id="KW-1185">Reference proteome</keyword>
<feature type="transmembrane region" description="Helical" evidence="1">
    <location>
        <begin position="157"/>
        <end position="174"/>
    </location>
</feature>
<evidence type="ECO:0000256" key="1">
    <source>
        <dbReference type="SAM" id="Phobius"/>
    </source>
</evidence>
<evidence type="ECO:0000313" key="3">
    <source>
        <dbReference type="Proteomes" id="UP000305778"/>
    </source>
</evidence>
<feature type="transmembrane region" description="Helical" evidence="1">
    <location>
        <begin position="21"/>
        <end position="42"/>
    </location>
</feature>
<evidence type="ECO:0000313" key="2">
    <source>
        <dbReference type="EMBL" id="TJZ97409.1"/>
    </source>
</evidence>
<keyword evidence="1" id="KW-0472">Membrane</keyword>
<dbReference type="EMBL" id="SUMC01000146">
    <property type="protein sequence ID" value="TJZ97409.1"/>
    <property type="molecule type" value="Genomic_DNA"/>
</dbReference>
<keyword evidence="1" id="KW-1133">Transmembrane helix</keyword>
<organism evidence="2 3">
    <name type="scientific">Actinacidiphila oryziradicis</name>
    <dbReference type="NCBI Taxonomy" id="2571141"/>
    <lineage>
        <taxon>Bacteria</taxon>
        <taxon>Bacillati</taxon>
        <taxon>Actinomycetota</taxon>
        <taxon>Actinomycetes</taxon>
        <taxon>Kitasatosporales</taxon>
        <taxon>Streptomycetaceae</taxon>
        <taxon>Actinacidiphila</taxon>
    </lineage>
</organism>